<dbReference type="RefSeq" id="XP_040771363.1">
    <property type="nucleotide sequence ID" value="XM_040920993.1"/>
</dbReference>
<dbReference type="Proteomes" id="UP000803844">
    <property type="component" value="Unassembled WGS sequence"/>
</dbReference>
<dbReference type="AlphaFoldDB" id="A0A9P5CHX7"/>
<gene>
    <name evidence="2" type="ORF">M406DRAFT_335052</name>
</gene>
<accession>A0A9P5CHX7</accession>
<evidence type="ECO:0000313" key="2">
    <source>
        <dbReference type="EMBL" id="KAF3760384.1"/>
    </source>
</evidence>
<protein>
    <submittedName>
        <fullName evidence="2">Uncharacterized protein</fullName>
    </submittedName>
</protein>
<dbReference type="GeneID" id="63838122"/>
<reference evidence="2" key="1">
    <citation type="journal article" date="2020" name="Phytopathology">
        <title>Genome sequence of the chestnut blight fungus Cryphonectria parasitica EP155: A fundamental resource for an archetypical invasive plant pathogen.</title>
        <authorList>
            <person name="Crouch J.A."/>
            <person name="Dawe A."/>
            <person name="Aerts A."/>
            <person name="Barry K."/>
            <person name="Churchill A.C.L."/>
            <person name="Grimwood J."/>
            <person name="Hillman B."/>
            <person name="Milgroom M.G."/>
            <person name="Pangilinan J."/>
            <person name="Smith M."/>
            <person name="Salamov A."/>
            <person name="Schmutz J."/>
            <person name="Yadav J."/>
            <person name="Grigoriev I.V."/>
            <person name="Nuss D."/>
        </authorList>
    </citation>
    <scope>NUCLEOTIDE SEQUENCE</scope>
    <source>
        <strain evidence="2">EP155</strain>
    </source>
</reference>
<keyword evidence="3" id="KW-1185">Reference proteome</keyword>
<name>A0A9P5CHX7_CRYP1</name>
<evidence type="ECO:0000256" key="1">
    <source>
        <dbReference type="SAM" id="MobiDB-lite"/>
    </source>
</evidence>
<sequence length="198" mass="21339">MSFVAWIAIPASMSALARSIAIAVPMTWIVIPASAAAIGQRAVEKDDGSRDVGEDVVVLVALGSGDTTDEKEYDDDERLVYPLAAPTEMLLPEAVEVASAELMMVCVVLRVMVDVKFPEEEKETLAGAAEEEYPVPWLDHSVDEALPQGPVPVTLRGLKEEDDVADPETKTGPTEDMPVDRGTVPVPWAEEVMEVPLL</sequence>
<evidence type="ECO:0000313" key="3">
    <source>
        <dbReference type="Proteomes" id="UP000803844"/>
    </source>
</evidence>
<organism evidence="2 3">
    <name type="scientific">Cryphonectria parasitica (strain ATCC 38755 / EP155)</name>
    <dbReference type="NCBI Taxonomy" id="660469"/>
    <lineage>
        <taxon>Eukaryota</taxon>
        <taxon>Fungi</taxon>
        <taxon>Dikarya</taxon>
        <taxon>Ascomycota</taxon>
        <taxon>Pezizomycotina</taxon>
        <taxon>Sordariomycetes</taxon>
        <taxon>Sordariomycetidae</taxon>
        <taxon>Diaporthales</taxon>
        <taxon>Cryphonectriaceae</taxon>
        <taxon>Cryphonectria-Endothia species complex</taxon>
        <taxon>Cryphonectria</taxon>
    </lineage>
</organism>
<proteinExistence type="predicted"/>
<comment type="caution">
    <text evidence="2">The sequence shown here is derived from an EMBL/GenBank/DDBJ whole genome shotgun (WGS) entry which is preliminary data.</text>
</comment>
<dbReference type="EMBL" id="MU032353">
    <property type="protein sequence ID" value="KAF3760384.1"/>
    <property type="molecule type" value="Genomic_DNA"/>
</dbReference>
<feature type="region of interest" description="Disordered" evidence="1">
    <location>
        <begin position="144"/>
        <end position="185"/>
    </location>
</feature>